<dbReference type="PANTHER" id="PTHR30469">
    <property type="entry name" value="MULTIDRUG RESISTANCE PROTEIN MDTA"/>
    <property type="match status" value="1"/>
</dbReference>
<comment type="caution">
    <text evidence="4">The sequence shown here is derived from an EMBL/GenBank/DDBJ whole genome shotgun (WGS) entry which is preliminary data.</text>
</comment>
<dbReference type="InterPro" id="IPR058792">
    <property type="entry name" value="Beta-barrel_RND_2"/>
</dbReference>
<dbReference type="InterPro" id="IPR006143">
    <property type="entry name" value="RND_pump_MFP"/>
</dbReference>
<evidence type="ECO:0000259" key="2">
    <source>
        <dbReference type="Pfam" id="PF25954"/>
    </source>
</evidence>
<accession>A0ABW5C8D5</accession>
<dbReference type="EMBL" id="JBHUIY010000005">
    <property type="protein sequence ID" value="MFD2232991.1"/>
    <property type="molecule type" value="Genomic_DNA"/>
</dbReference>
<name>A0ABW5C8D5_9PROT</name>
<feature type="domain" description="CzcB-like barrel-sandwich hybrid" evidence="3">
    <location>
        <begin position="59"/>
        <end position="183"/>
    </location>
</feature>
<dbReference type="Proteomes" id="UP001597296">
    <property type="component" value="Unassembled WGS sequence"/>
</dbReference>
<dbReference type="Gene3D" id="2.40.420.20">
    <property type="match status" value="1"/>
</dbReference>
<evidence type="ECO:0000259" key="3">
    <source>
        <dbReference type="Pfam" id="PF25973"/>
    </source>
</evidence>
<dbReference type="RefSeq" id="WP_377314772.1">
    <property type="nucleotide sequence ID" value="NZ_JBHUIY010000005.1"/>
</dbReference>
<gene>
    <name evidence="4" type="ORF">ACFSNB_04150</name>
</gene>
<sequence length="334" mass="36394">MPRLLLRPLMLLLLLALAGGGVWAWQRGGTPEVETIRLRRGPAVEAVYATGTVEAEVWARIPPVVSGRIAEVLAHEGERVRAGQPLARLDDRQAHARVAELEAKAAYLREEAERSAILVARGVRAREALDKDRSEFDQVTATIRAARQQRSDLLVTSPIDGVVLRRDGEPGELAETKDALFWVGALKPLRITAEVDEEDIPRVKVGQKILIKADAFPGKVLEARVDRITPKGDPVNKTFRVRALLPEDSPLLIGMTTEINIVVAEHPEAWLMPSSALVEDKVLAVEDGLVVAKPVKLGIRGRSQVEVLDGIGPDLPFLAAPPPGLKPGTRVRVK</sequence>
<dbReference type="SUPFAM" id="SSF111369">
    <property type="entry name" value="HlyD-like secretion proteins"/>
    <property type="match status" value="1"/>
</dbReference>
<dbReference type="Gene3D" id="2.40.50.100">
    <property type="match status" value="1"/>
</dbReference>
<reference evidence="5" key="1">
    <citation type="journal article" date="2019" name="Int. J. Syst. Evol. Microbiol.">
        <title>The Global Catalogue of Microorganisms (GCM) 10K type strain sequencing project: providing services to taxonomists for standard genome sequencing and annotation.</title>
        <authorList>
            <consortium name="The Broad Institute Genomics Platform"/>
            <consortium name="The Broad Institute Genome Sequencing Center for Infectious Disease"/>
            <person name="Wu L."/>
            <person name="Ma J."/>
        </authorList>
    </citation>
    <scope>NUCLEOTIDE SEQUENCE [LARGE SCALE GENOMIC DNA]</scope>
    <source>
        <strain evidence="5">KCTC 15012</strain>
    </source>
</reference>
<dbReference type="Gene3D" id="1.10.287.470">
    <property type="entry name" value="Helix hairpin bin"/>
    <property type="match status" value="1"/>
</dbReference>
<evidence type="ECO:0000313" key="5">
    <source>
        <dbReference type="Proteomes" id="UP001597296"/>
    </source>
</evidence>
<evidence type="ECO:0000256" key="1">
    <source>
        <dbReference type="ARBA" id="ARBA00009477"/>
    </source>
</evidence>
<evidence type="ECO:0000313" key="4">
    <source>
        <dbReference type="EMBL" id="MFD2232991.1"/>
    </source>
</evidence>
<protein>
    <submittedName>
        <fullName evidence="4">Efflux RND transporter periplasmic adaptor subunit</fullName>
    </submittedName>
</protein>
<dbReference type="InterPro" id="IPR058647">
    <property type="entry name" value="BSH_CzcB-like"/>
</dbReference>
<organism evidence="4 5">
    <name type="scientific">Phaeospirillum tilakii</name>
    <dbReference type="NCBI Taxonomy" id="741673"/>
    <lineage>
        <taxon>Bacteria</taxon>
        <taxon>Pseudomonadati</taxon>
        <taxon>Pseudomonadota</taxon>
        <taxon>Alphaproteobacteria</taxon>
        <taxon>Rhodospirillales</taxon>
        <taxon>Rhodospirillaceae</taxon>
        <taxon>Phaeospirillum</taxon>
    </lineage>
</organism>
<dbReference type="Pfam" id="PF25954">
    <property type="entry name" value="Beta-barrel_RND_2"/>
    <property type="match status" value="1"/>
</dbReference>
<comment type="similarity">
    <text evidence="1">Belongs to the membrane fusion protein (MFP) (TC 8.A.1) family.</text>
</comment>
<dbReference type="Pfam" id="PF25973">
    <property type="entry name" value="BSH_CzcB"/>
    <property type="match status" value="1"/>
</dbReference>
<feature type="domain" description="CusB-like beta-barrel" evidence="2">
    <location>
        <begin position="191"/>
        <end position="261"/>
    </location>
</feature>
<keyword evidence="5" id="KW-1185">Reference proteome</keyword>
<proteinExistence type="inferred from homology"/>
<dbReference type="Gene3D" id="2.40.30.170">
    <property type="match status" value="1"/>
</dbReference>
<dbReference type="PANTHER" id="PTHR30469:SF15">
    <property type="entry name" value="HLYD FAMILY OF SECRETION PROTEINS"/>
    <property type="match status" value="1"/>
</dbReference>
<dbReference type="NCBIfam" id="TIGR01730">
    <property type="entry name" value="RND_mfp"/>
    <property type="match status" value="1"/>
</dbReference>